<dbReference type="Proteomes" id="UP000828941">
    <property type="component" value="Chromosome 14"/>
</dbReference>
<name>A0ACB9KG13_BAUVA</name>
<accession>A0ACB9KG13</accession>
<keyword evidence="2" id="KW-1185">Reference proteome</keyword>
<organism evidence="1 2">
    <name type="scientific">Bauhinia variegata</name>
    <name type="common">Purple orchid tree</name>
    <name type="synonym">Phanera variegata</name>
    <dbReference type="NCBI Taxonomy" id="167791"/>
    <lineage>
        <taxon>Eukaryota</taxon>
        <taxon>Viridiplantae</taxon>
        <taxon>Streptophyta</taxon>
        <taxon>Embryophyta</taxon>
        <taxon>Tracheophyta</taxon>
        <taxon>Spermatophyta</taxon>
        <taxon>Magnoliopsida</taxon>
        <taxon>eudicotyledons</taxon>
        <taxon>Gunneridae</taxon>
        <taxon>Pentapetalae</taxon>
        <taxon>rosids</taxon>
        <taxon>fabids</taxon>
        <taxon>Fabales</taxon>
        <taxon>Fabaceae</taxon>
        <taxon>Cercidoideae</taxon>
        <taxon>Cercideae</taxon>
        <taxon>Bauhiniinae</taxon>
        <taxon>Bauhinia</taxon>
    </lineage>
</organism>
<sequence length="1659" mass="186176">MAQKPQQQLKELGSKLESLPTSKDALFKLLKQSAACLAELDQSPSASTKESMKPFINAIVKPELLKHQDKDVKLLVATCVCEITRITAPEPPYGDDVLKDIFQLIVSTFSGLSDTSGPSFGRRVVILETLAKYRSCVVMLDLECDDLVNEMFSTFLAVARDDHPESVLSSMQTIMVVLLEESEDVREDLLSILLSTLGREKNDVTIAAKRLAMNVIQQCAGKLEPGIKQFLLSLMSGDSKPVNSQVQYYGIIYDLYCCAPQILSGVLPYLTGELLTDQLETRLKAVRLVGDIVALPGSSIPEAFQPIFSEFLKRLTDRDVGVRMSVLEHVKSCLLANPFRVEAPEIISALCDRLLDFDENVRKQVVAVICNVACHALNAVPLENVKLVAERLRDKSLLVKKYTLERLAEIYRVFCEKSSDSSVNPNEYAWIPAKILRCFYDKDFRSDIIESVLSGSLFPAGFSISDIVKYWVCIFSGFDKVEIKALEKVLEQKQRLQQEMQRYLSLRQTNQDKDVPEVQKKILFCFRVMSRSFVDPTKAEESFQILDQLKDANVWKILMNLVDPNTSFHQANVYRDDLLKILGQKHRLYDFLNTLSVKCSYLLFNKEHVKAIFQEIVAQKSAENAQYVQSCMNMLVIISRFSPYLFSGSEEELVNLLKDNNDIIKEGALHILAKAGGTIREQLAVSSSSIDLILERLCLEGSRRQAKYAVHALASITKDDGLKSLSVLYKRLVDMLEEKTHLSAVLQSLGCIAETAMPVFETRESEVEDFIVNKILKNDSKEGDTTSWKDKSDLCMLKIYGIKTLVKSYLPVKDAHVRPGIDALLDILKNMLSYGEMSEDIKSSSVDKAHLRLASAKAVLRLSRQWDHKIPVDLFYLTLRTSEISFPQARKIFLSKVHQYIKDRLLDAKYACAFLFNIFESKPDEYLEDKQNLADIIQMQHQAKSRQLSVQSDTNSLTAYPEYILPFLVHALAHNSCPNIDECKDVEAYDNIYRQLHLILSLLVHRDEDAKLEATTNKEKEIISTIGSIFESIKNSEDAVDASKSKNSHAICDLGLAITKRLVQKDIDLQGLTTSVSLPQMLYKACEKKEGHSVASEVQTWLADETVLHHFEALELEMAPSALAKDDVSKDNGREGNEIPLGEMTKHIKSRGTRGKKVKKNKSVPAETRKVENDVDILNMVRQINLDNLGESTNVKPSNGHEHSLSKKGQKDPEYATKKRKAGEATPVPVPKRRRSSTTQRSLSGASKAPQRVSEDSPETKLPLDAGVSLHTDSKTSQRRKVKRRSSDLLASALKRKAKGSDDEDDKSYEDDEKDHDSPKQSDKTASNNSKASPGSNKKRKRKSIAGLAKCTSKEGGIDTEDLIGCRIKVWWPMDKKFYEGTVKSYDPMKGKHVILYNDGDVEILRLEKERWELVDKGRKSAKKIKPSKTVSSLEVSSQQKHKSSGGSVDKKSTKMVNGKQSPKKNVKHGHKGASRNNFHLEDVKETSETSYPEETTISKADEMNSGDSEGEQALRSDKTITKEKKSKKKAKSVSRGKRLSKQKSVTKTEASDEEQEYDKRVSEDRESVPEGVQNVDEESSSEEREVDESSGALREKADEEGGSDSERNQGEDDVGRETEKPHAEPSNPDSVKVAEISDDEPLSNWKHRSGKKSSGRKR</sequence>
<protein>
    <submittedName>
        <fullName evidence="1">Uncharacterized protein</fullName>
    </submittedName>
</protein>
<proteinExistence type="predicted"/>
<comment type="caution">
    <text evidence="1">The sequence shown here is derived from an EMBL/GenBank/DDBJ whole genome shotgun (WGS) entry which is preliminary data.</text>
</comment>
<reference evidence="1 2" key="1">
    <citation type="journal article" date="2022" name="DNA Res.">
        <title>Chromosomal-level genome assembly of the orchid tree Bauhinia variegata (Leguminosae; Cercidoideae) supports the allotetraploid origin hypothesis of Bauhinia.</title>
        <authorList>
            <person name="Zhong Y."/>
            <person name="Chen Y."/>
            <person name="Zheng D."/>
            <person name="Pang J."/>
            <person name="Liu Y."/>
            <person name="Luo S."/>
            <person name="Meng S."/>
            <person name="Qian L."/>
            <person name="Wei D."/>
            <person name="Dai S."/>
            <person name="Zhou R."/>
        </authorList>
    </citation>
    <scope>NUCLEOTIDE SEQUENCE [LARGE SCALE GENOMIC DNA]</scope>
    <source>
        <strain evidence="1">BV-YZ2020</strain>
    </source>
</reference>
<evidence type="ECO:0000313" key="1">
    <source>
        <dbReference type="EMBL" id="KAI4296060.1"/>
    </source>
</evidence>
<dbReference type="EMBL" id="CM039439">
    <property type="protein sequence ID" value="KAI4296060.1"/>
    <property type="molecule type" value="Genomic_DNA"/>
</dbReference>
<gene>
    <name evidence="1" type="ORF">L6164_036050</name>
</gene>
<evidence type="ECO:0000313" key="2">
    <source>
        <dbReference type="Proteomes" id="UP000828941"/>
    </source>
</evidence>